<dbReference type="InterPro" id="IPR026954">
    <property type="entry name" value="PknH-like_Extracell"/>
</dbReference>
<reference evidence="2" key="1">
    <citation type="submission" date="2022-08" db="EMBL/GenBank/DDBJ databases">
        <title>Whole genome sequencing of non-tuberculosis mycobacteria type-strains.</title>
        <authorList>
            <person name="Igarashi Y."/>
            <person name="Osugi A."/>
            <person name="Mitarai S."/>
        </authorList>
    </citation>
    <scope>NUCLEOTIDE SEQUENCE</scope>
    <source>
        <strain evidence="2">DSM 45127</strain>
    </source>
</reference>
<proteinExistence type="predicted"/>
<protein>
    <submittedName>
        <fullName evidence="2">Sensor domain-containing protein</fullName>
    </submittedName>
</protein>
<evidence type="ECO:0000313" key="2">
    <source>
        <dbReference type="EMBL" id="UMB71012.2"/>
    </source>
</evidence>
<dbReference type="EMBL" id="CP092488">
    <property type="protein sequence ID" value="UMB71012.2"/>
    <property type="molecule type" value="Genomic_DNA"/>
</dbReference>
<organism evidence="2 3">
    <name type="scientific">Mycobacterium paraterrae</name>
    <dbReference type="NCBI Taxonomy" id="577492"/>
    <lineage>
        <taxon>Bacteria</taxon>
        <taxon>Bacillati</taxon>
        <taxon>Actinomycetota</taxon>
        <taxon>Actinomycetes</taxon>
        <taxon>Mycobacteriales</taxon>
        <taxon>Mycobacteriaceae</taxon>
        <taxon>Mycobacterium</taxon>
    </lineage>
</organism>
<name>A0ABY3VNJ2_9MYCO</name>
<dbReference type="Proteomes" id="UP001055336">
    <property type="component" value="Chromosome"/>
</dbReference>
<feature type="domain" description="PknH-like extracellular" evidence="1">
    <location>
        <begin position="59"/>
        <end position="244"/>
    </location>
</feature>
<keyword evidence="3" id="KW-1185">Reference proteome</keyword>
<dbReference type="Pfam" id="PF14032">
    <property type="entry name" value="PknH_C"/>
    <property type="match status" value="1"/>
</dbReference>
<evidence type="ECO:0000259" key="1">
    <source>
        <dbReference type="Pfam" id="PF14032"/>
    </source>
</evidence>
<dbReference type="Gene3D" id="3.40.1000.70">
    <property type="entry name" value="PknH-like extracellular domain"/>
    <property type="match status" value="1"/>
</dbReference>
<dbReference type="RefSeq" id="WP_260060462.1">
    <property type="nucleotide sequence ID" value="NZ_CP092488.2"/>
</dbReference>
<dbReference type="InterPro" id="IPR038232">
    <property type="entry name" value="PknH-like_Extracell_sf"/>
</dbReference>
<dbReference type="PROSITE" id="PS51257">
    <property type="entry name" value="PROKAR_LIPOPROTEIN"/>
    <property type="match status" value="1"/>
</dbReference>
<evidence type="ECO:0000313" key="3">
    <source>
        <dbReference type="Proteomes" id="UP001055336"/>
    </source>
</evidence>
<accession>A0ABY3VNJ2</accession>
<sequence>MSRTIATAVRLRGGRRFVVLAVAVAVLAGCASTGDSGRASSSAGAKFTPMPFAAPVLVRELPGLLLDAAEVNSFVGATDMEVVDEWSRMFGFNTPGGDCAGAWSSTWQPAYEGSGWMGVRGRSIRKPGNEWNQVVYEAVVAFPLPEDATGFYAKQAASWKTCNGRHVDERNLDKDNPRTDLQYTLEDANDTSGMLTMASRDEVEPSLACEHALTVHNNVAVDIRACGPGLRTQAGAVASAIAAKVPG</sequence>
<gene>
    <name evidence="2" type="ORF">MKK62_06955</name>
</gene>